<sequence>MRVKQKYREYFKINIGDCASTHIWHDPWVPKLRVNNGLLRKRRESYLTVVKELIEDNGRSWNVIKSRIRLLTCTHPQNMARNPSLGVPLNNLSEFVILRIRPNCADWQRRVRRKVEARSLVTEASGLTSEVGIRRSDLRIVAASSASGFGSEDGSDDVVF</sequence>
<proteinExistence type="predicted"/>
<keyword evidence="2" id="KW-1185">Reference proteome</keyword>
<name>A0A5A7PZP4_STRAF</name>
<dbReference type="EMBL" id="BKCP01005483">
    <property type="protein sequence ID" value="GER38363.1"/>
    <property type="molecule type" value="Genomic_DNA"/>
</dbReference>
<evidence type="ECO:0000313" key="1">
    <source>
        <dbReference type="EMBL" id="GER38363.1"/>
    </source>
</evidence>
<protein>
    <submittedName>
        <fullName evidence="1">Uncharacterized protein</fullName>
    </submittedName>
</protein>
<accession>A0A5A7PZP4</accession>
<gene>
    <name evidence="1" type="ORF">STAS_14879</name>
</gene>
<organism evidence="1 2">
    <name type="scientific">Striga asiatica</name>
    <name type="common">Asiatic witchweed</name>
    <name type="synonym">Buchnera asiatica</name>
    <dbReference type="NCBI Taxonomy" id="4170"/>
    <lineage>
        <taxon>Eukaryota</taxon>
        <taxon>Viridiplantae</taxon>
        <taxon>Streptophyta</taxon>
        <taxon>Embryophyta</taxon>
        <taxon>Tracheophyta</taxon>
        <taxon>Spermatophyta</taxon>
        <taxon>Magnoliopsida</taxon>
        <taxon>eudicotyledons</taxon>
        <taxon>Gunneridae</taxon>
        <taxon>Pentapetalae</taxon>
        <taxon>asterids</taxon>
        <taxon>lamiids</taxon>
        <taxon>Lamiales</taxon>
        <taxon>Orobanchaceae</taxon>
        <taxon>Buchnereae</taxon>
        <taxon>Striga</taxon>
    </lineage>
</organism>
<comment type="caution">
    <text evidence="1">The sequence shown here is derived from an EMBL/GenBank/DDBJ whole genome shotgun (WGS) entry which is preliminary data.</text>
</comment>
<dbReference type="Proteomes" id="UP000325081">
    <property type="component" value="Unassembled WGS sequence"/>
</dbReference>
<reference evidence="2" key="1">
    <citation type="journal article" date="2019" name="Curr. Biol.">
        <title>Genome Sequence of Striga asiatica Provides Insight into the Evolution of Plant Parasitism.</title>
        <authorList>
            <person name="Yoshida S."/>
            <person name="Kim S."/>
            <person name="Wafula E.K."/>
            <person name="Tanskanen J."/>
            <person name="Kim Y.M."/>
            <person name="Honaas L."/>
            <person name="Yang Z."/>
            <person name="Spallek T."/>
            <person name="Conn C.E."/>
            <person name="Ichihashi Y."/>
            <person name="Cheong K."/>
            <person name="Cui S."/>
            <person name="Der J.P."/>
            <person name="Gundlach H."/>
            <person name="Jiao Y."/>
            <person name="Hori C."/>
            <person name="Ishida J.K."/>
            <person name="Kasahara H."/>
            <person name="Kiba T."/>
            <person name="Kim M.S."/>
            <person name="Koo N."/>
            <person name="Laohavisit A."/>
            <person name="Lee Y.H."/>
            <person name="Lumba S."/>
            <person name="McCourt P."/>
            <person name="Mortimer J.C."/>
            <person name="Mutuku J.M."/>
            <person name="Nomura T."/>
            <person name="Sasaki-Sekimoto Y."/>
            <person name="Seto Y."/>
            <person name="Wang Y."/>
            <person name="Wakatake T."/>
            <person name="Sakakibara H."/>
            <person name="Demura T."/>
            <person name="Yamaguchi S."/>
            <person name="Yoneyama K."/>
            <person name="Manabe R.I."/>
            <person name="Nelson D.C."/>
            <person name="Schulman A.H."/>
            <person name="Timko M.P."/>
            <person name="dePamphilis C.W."/>
            <person name="Choi D."/>
            <person name="Shirasu K."/>
        </authorList>
    </citation>
    <scope>NUCLEOTIDE SEQUENCE [LARGE SCALE GENOMIC DNA]</scope>
    <source>
        <strain evidence="2">cv. UVA1</strain>
    </source>
</reference>
<dbReference type="AlphaFoldDB" id="A0A5A7PZP4"/>
<evidence type="ECO:0000313" key="2">
    <source>
        <dbReference type="Proteomes" id="UP000325081"/>
    </source>
</evidence>